<protein>
    <recommendedName>
        <fullName evidence="3">Ornithine cyclodeaminase</fullName>
    </recommendedName>
</protein>
<dbReference type="Gene3D" id="3.30.1780.10">
    <property type="entry name" value="ornithine cyclodeaminase, domain 1"/>
    <property type="match status" value="1"/>
</dbReference>
<proteinExistence type="predicted"/>
<dbReference type="InterPro" id="IPR023401">
    <property type="entry name" value="ODC_N"/>
</dbReference>
<dbReference type="PIRSF" id="PIRSF001439">
    <property type="entry name" value="CryM"/>
    <property type="match status" value="1"/>
</dbReference>
<name>A0A1U9K0P4_9BURK</name>
<dbReference type="OrthoDB" id="5293744at2"/>
<accession>A0A1U9K0P4</accession>
<reference evidence="1 2" key="1">
    <citation type="submission" date="2017-01" db="EMBL/GenBank/DDBJ databases">
        <title>Complete Genome Sequence of Paenalcaligenes hominis, Isolated from a paraplegic Patient with neurogenic bladder.</title>
        <authorList>
            <person name="Mukhopadhyay R."/>
            <person name="Joaquin J."/>
            <person name="Hogue R."/>
            <person name="Kilaru A."/>
            <person name="Jospin G."/>
            <person name="Mars K."/>
            <person name="Eisen J.A."/>
            <person name="Chaturvedi V."/>
        </authorList>
    </citation>
    <scope>NUCLEOTIDE SEQUENCE [LARGE SCALE GENOMIC DNA]</scope>
    <source>
        <strain evidence="1 2">15S00501</strain>
    </source>
</reference>
<dbReference type="Pfam" id="PF02423">
    <property type="entry name" value="OCD_Mu_crystall"/>
    <property type="match status" value="1"/>
</dbReference>
<dbReference type="GO" id="GO:0042562">
    <property type="term" value="F:hormone binding"/>
    <property type="evidence" value="ECO:0007669"/>
    <property type="project" value="TreeGrafter"/>
</dbReference>
<dbReference type="InterPro" id="IPR003462">
    <property type="entry name" value="ODC_Mu_crystall"/>
</dbReference>
<dbReference type="STRING" id="643674.PAEH1_08425"/>
<dbReference type="InterPro" id="IPR036291">
    <property type="entry name" value="NAD(P)-bd_dom_sf"/>
</dbReference>
<evidence type="ECO:0000313" key="1">
    <source>
        <dbReference type="EMBL" id="AQS51582.1"/>
    </source>
</evidence>
<dbReference type="EMBL" id="CP019697">
    <property type="protein sequence ID" value="AQS51582.1"/>
    <property type="molecule type" value="Genomic_DNA"/>
</dbReference>
<dbReference type="KEGG" id="phn:PAEH1_08425"/>
<dbReference type="AlphaFoldDB" id="A0A1U9K0P4"/>
<sequence length="303" mass="32944">MIHLTDLQIRHLLADDAMNRHMLATAFIELEQQQAAQLARQRIEAQGVKLSTLAAVLPNQGVAGAKVYTTIQGRFTFVIILFSTETGAVLAVLDAEQITKKRTAACSVLMAQQFACANPKKLAVFGLGTQGTEHVIQMAEAFNFEQIEIVTRQPYAEKIERLQDQLRTTVISSTAEQAIVDADIIVTATRSTTPLIIGNGLKSNTFIAAVGSSLPTTRELSDLVIQKADMIVVESKEQSLKEAGDLILSSHVHSSEKLHTVGEVLANKMLPSESYELVIYKAVGVALEDIVLAGLAYKNFVKN</sequence>
<dbReference type="PANTHER" id="PTHR13812:SF19">
    <property type="entry name" value="KETIMINE REDUCTASE MU-CRYSTALLIN"/>
    <property type="match status" value="1"/>
</dbReference>
<organism evidence="1 2">
    <name type="scientific">Paenalcaligenes hominis</name>
    <dbReference type="NCBI Taxonomy" id="643674"/>
    <lineage>
        <taxon>Bacteria</taxon>
        <taxon>Pseudomonadati</taxon>
        <taxon>Pseudomonadota</taxon>
        <taxon>Betaproteobacteria</taxon>
        <taxon>Burkholderiales</taxon>
        <taxon>Alcaligenaceae</taxon>
        <taxon>Paenalcaligenes</taxon>
    </lineage>
</organism>
<dbReference type="GO" id="GO:0005737">
    <property type="term" value="C:cytoplasm"/>
    <property type="evidence" value="ECO:0007669"/>
    <property type="project" value="TreeGrafter"/>
</dbReference>
<gene>
    <name evidence="1" type="ORF">PAEH1_08425</name>
</gene>
<dbReference type="SUPFAM" id="SSF51735">
    <property type="entry name" value="NAD(P)-binding Rossmann-fold domains"/>
    <property type="match status" value="1"/>
</dbReference>
<dbReference type="Gene3D" id="3.40.50.720">
    <property type="entry name" value="NAD(P)-binding Rossmann-like Domain"/>
    <property type="match status" value="1"/>
</dbReference>
<evidence type="ECO:0008006" key="3">
    <source>
        <dbReference type="Google" id="ProtNLM"/>
    </source>
</evidence>
<evidence type="ECO:0000313" key="2">
    <source>
        <dbReference type="Proteomes" id="UP000189369"/>
    </source>
</evidence>
<dbReference type="Proteomes" id="UP000189369">
    <property type="component" value="Chromosome"/>
</dbReference>
<dbReference type="PANTHER" id="PTHR13812">
    <property type="entry name" value="KETIMINE REDUCTASE MU-CRYSTALLIN"/>
    <property type="match status" value="1"/>
</dbReference>